<dbReference type="SUPFAM" id="SSF54427">
    <property type="entry name" value="NTF2-like"/>
    <property type="match status" value="1"/>
</dbReference>
<dbReference type="Proteomes" id="UP000198418">
    <property type="component" value="Unassembled WGS sequence"/>
</dbReference>
<evidence type="ECO:0000313" key="2">
    <source>
        <dbReference type="EMBL" id="SNB80004.1"/>
    </source>
</evidence>
<organism evidence="2 3">
    <name type="scientific">Rhodoblastus acidophilus</name>
    <name type="common">Rhodopseudomonas acidophila</name>
    <dbReference type="NCBI Taxonomy" id="1074"/>
    <lineage>
        <taxon>Bacteria</taxon>
        <taxon>Pseudomonadati</taxon>
        <taxon>Pseudomonadota</taxon>
        <taxon>Alphaproteobacteria</taxon>
        <taxon>Hyphomicrobiales</taxon>
        <taxon>Rhodoblastaceae</taxon>
        <taxon>Rhodoblastus</taxon>
    </lineage>
</organism>
<protein>
    <submittedName>
        <fullName evidence="2">Ketosteroid isomerase-related protein</fullName>
    </submittedName>
</protein>
<dbReference type="RefSeq" id="WP_088521912.1">
    <property type="nucleotide sequence ID" value="NZ_FYDG01000012.1"/>
</dbReference>
<dbReference type="Gene3D" id="3.10.450.50">
    <property type="match status" value="1"/>
</dbReference>
<name>A0A212S4N8_RHOAC</name>
<sequence length="146" mass="16470">MQSRQDLAQIAAVDRELVKTRVHAMLDRLVAKDLPGLIAFFSDEVVFELIGNWSIFPFSGQLRGKDAWERALTTIYTHVENLGSTVHEVVIDGDRVALRRTTRLRNYGTGRVGDVTIADFLRFRDGLVVEVTELVDSLAIARLEEE</sequence>
<dbReference type="Pfam" id="PF12680">
    <property type="entry name" value="SnoaL_2"/>
    <property type="match status" value="1"/>
</dbReference>
<reference evidence="3" key="1">
    <citation type="submission" date="2017-06" db="EMBL/GenBank/DDBJ databases">
        <authorList>
            <person name="Varghese N."/>
            <person name="Submissions S."/>
        </authorList>
    </citation>
    <scope>NUCLEOTIDE SEQUENCE [LARGE SCALE GENOMIC DNA]</scope>
    <source>
        <strain evidence="3">DSM 137</strain>
    </source>
</reference>
<dbReference type="InterPro" id="IPR037401">
    <property type="entry name" value="SnoaL-like"/>
</dbReference>
<dbReference type="OrthoDB" id="8480116at2"/>
<dbReference type="AlphaFoldDB" id="A0A212S4N8"/>
<dbReference type="InterPro" id="IPR032710">
    <property type="entry name" value="NTF2-like_dom_sf"/>
</dbReference>
<dbReference type="EMBL" id="FYDG01000012">
    <property type="protein sequence ID" value="SNB80004.1"/>
    <property type="molecule type" value="Genomic_DNA"/>
</dbReference>
<accession>A0A212S4N8</accession>
<evidence type="ECO:0000313" key="3">
    <source>
        <dbReference type="Proteomes" id="UP000198418"/>
    </source>
</evidence>
<gene>
    <name evidence="2" type="ORF">SAMN06265338_11251</name>
</gene>
<feature type="domain" description="SnoaL-like" evidence="1">
    <location>
        <begin position="22"/>
        <end position="131"/>
    </location>
</feature>
<proteinExistence type="predicted"/>
<evidence type="ECO:0000259" key="1">
    <source>
        <dbReference type="Pfam" id="PF12680"/>
    </source>
</evidence>
<keyword evidence="2" id="KW-0413">Isomerase</keyword>
<keyword evidence="3" id="KW-1185">Reference proteome</keyword>
<dbReference type="GO" id="GO:0016853">
    <property type="term" value="F:isomerase activity"/>
    <property type="evidence" value="ECO:0007669"/>
    <property type="project" value="UniProtKB-KW"/>
</dbReference>